<keyword evidence="7" id="KW-0156">Chromatin regulator</keyword>
<dbReference type="EC" id="2.3.1.48" evidence="2"/>
<name>A0AAW1R9C1_9CHLO</name>
<keyword evidence="6" id="KW-0862">Zinc</keyword>
<feature type="region of interest" description="Disordered" evidence="12">
    <location>
        <begin position="1037"/>
        <end position="1070"/>
    </location>
</feature>
<dbReference type="GO" id="GO:0008270">
    <property type="term" value="F:zinc ion binding"/>
    <property type="evidence" value="ECO:0007669"/>
    <property type="project" value="UniProtKB-KW"/>
</dbReference>
<evidence type="ECO:0000313" key="15">
    <source>
        <dbReference type="Proteomes" id="UP001489004"/>
    </source>
</evidence>
<keyword evidence="9" id="KW-0804">Transcription</keyword>
<dbReference type="GO" id="GO:0000123">
    <property type="term" value="C:histone acetyltransferase complex"/>
    <property type="evidence" value="ECO:0007669"/>
    <property type="project" value="TreeGrafter"/>
</dbReference>
<evidence type="ECO:0000256" key="11">
    <source>
        <dbReference type="ARBA" id="ARBA00048017"/>
    </source>
</evidence>
<evidence type="ECO:0000256" key="12">
    <source>
        <dbReference type="SAM" id="MobiDB-lite"/>
    </source>
</evidence>
<dbReference type="PANTHER" id="PTHR13808">
    <property type="entry name" value="CBP/P300-RELATED"/>
    <property type="match status" value="1"/>
</dbReference>
<keyword evidence="4" id="KW-0479">Metal-binding</keyword>
<evidence type="ECO:0000256" key="8">
    <source>
        <dbReference type="ARBA" id="ARBA00023015"/>
    </source>
</evidence>
<protein>
    <recommendedName>
        <fullName evidence="2">histone acetyltransferase</fullName>
        <ecNumber evidence="2">2.3.1.48</ecNumber>
    </recommendedName>
</protein>
<evidence type="ECO:0000256" key="2">
    <source>
        <dbReference type="ARBA" id="ARBA00013184"/>
    </source>
</evidence>
<reference evidence="14 15" key="1">
    <citation type="journal article" date="2024" name="Nat. Commun.">
        <title>Phylogenomics reveals the evolutionary origins of lichenization in chlorophyte algae.</title>
        <authorList>
            <person name="Puginier C."/>
            <person name="Libourel C."/>
            <person name="Otte J."/>
            <person name="Skaloud P."/>
            <person name="Haon M."/>
            <person name="Grisel S."/>
            <person name="Petersen M."/>
            <person name="Berrin J.G."/>
            <person name="Delaux P.M."/>
            <person name="Dal Grande F."/>
            <person name="Keller J."/>
        </authorList>
    </citation>
    <scope>NUCLEOTIDE SEQUENCE [LARGE SCALE GENOMIC DNA]</scope>
    <source>
        <strain evidence="14 15">SAG 2043</strain>
    </source>
</reference>
<dbReference type="SUPFAM" id="SSF48371">
    <property type="entry name" value="ARM repeat"/>
    <property type="match status" value="1"/>
</dbReference>
<dbReference type="AlphaFoldDB" id="A0AAW1R9C1"/>
<keyword evidence="15" id="KW-1185">Reference proteome</keyword>
<dbReference type="Proteomes" id="UP001489004">
    <property type="component" value="Unassembled WGS sequence"/>
</dbReference>
<evidence type="ECO:0000256" key="9">
    <source>
        <dbReference type="ARBA" id="ARBA00023163"/>
    </source>
</evidence>
<evidence type="ECO:0000256" key="1">
    <source>
        <dbReference type="ARBA" id="ARBA00004123"/>
    </source>
</evidence>
<keyword evidence="5" id="KW-0863">Zinc-finger</keyword>
<dbReference type="SMART" id="SM00551">
    <property type="entry name" value="ZnF_TAZ"/>
    <property type="match status" value="1"/>
</dbReference>
<dbReference type="PROSITE" id="PS50134">
    <property type="entry name" value="ZF_TAZ"/>
    <property type="match status" value="1"/>
</dbReference>
<proteinExistence type="predicted"/>
<dbReference type="InterPro" id="IPR000197">
    <property type="entry name" value="Znf_TAZ"/>
</dbReference>
<dbReference type="GO" id="GO:0005667">
    <property type="term" value="C:transcription regulator complex"/>
    <property type="evidence" value="ECO:0007669"/>
    <property type="project" value="TreeGrafter"/>
</dbReference>
<dbReference type="GO" id="GO:0003713">
    <property type="term" value="F:transcription coactivator activity"/>
    <property type="evidence" value="ECO:0007669"/>
    <property type="project" value="TreeGrafter"/>
</dbReference>
<keyword evidence="10" id="KW-0539">Nucleus</keyword>
<evidence type="ECO:0000256" key="5">
    <source>
        <dbReference type="ARBA" id="ARBA00022771"/>
    </source>
</evidence>
<keyword evidence="8" id="KW-0805">Transcription regulation</keyword>
<dbReference type="GO" id="GO:0004402">
    <property type="term" value="F:histone acetyltransferase activity"/>
    <property type="evidence" value="ECO:0007669"/>
    <property type="project" value="InterPro"/>
</dbReference>
<dbReference type="InterPro" id="IPR035898">
    <property type="entry name" value="TAZ_dom_sf"/>
</dbReference>
<evidence type="ECO:0000256" key="4">
    <source>
        <dbReference type="ARBA" id="ARBA00022723"/>
    </source>
</evidence>
<dbReference type="GO" id="GO:0031490">
    <property type="term" value="F:chromatin DNA binding"/>
    <property type="evidence" value="ECO:0007669"/>
    <property type="project" value="TreeGrafter"/>
</dbReference>
<evidence type="ECO:0000259" key="13">
    <source>
        <dbReference type="PROSITE" id="PS50134"/>
    </source>
</evidence>
<evidence type="ECO:0000256" key="3">
    <source>
        <dbReference type="ARBA" id="ARBA00022679"/>
    </source>
</evidence>
<sequence length="1070" mass="115026">MGHMGRSVERVSSYLEHASACTNVACPLPACAEVKAMFVHSERCAYRSTRGCDECWRLSTMLSLHSRDCKATMCPVPHCLEEVPERVTDLPDRHQGLGSHPHAERMLAALLSSSPGNGSPHAPSEAGASQQAGYMSAATIMAKSSPLTPLLLQCLSDRHALISVLPLEEPLAGRVSGTAPLPAHELVLVGIFDAWCADVLDGVIPLWDDPPASTDALFQSAEAPALLTRAASMPLLLGLLRYVPAYRGAKVAAADIVSTAVRDSSIILICGPPLDDPAAWAIVKAMLSFLHIAIGSAKSDAFLGQVAESVLMGVSKALTAFVNPSKWHGARAIAVLCISEPSVITILGGLLKSGGSLSKMGAELLQLLLTCFPRKVVEAASDHGHAEAPDLQAEWQSEATPADMRSIEAFSTAVLTADGHILELLFANLQDAHAASSARVGTKAADRKHSGTTCALAQVANPFWTPICALSFHPTAWRPLWAGKAFEWALTMLKVAAAKVPQTLALPQALLYEQTIFCISKLAAIPQLLNHVAAPRHGDGLAELFACLKRPACAGREEAASALKRLVQLSPMDNLVLQPSSRVGVAGLLGAWDDASDDWGLRYGIACMLQRMIRTHQTAIAFFPYVKHVWARLAAAHREAVASMAAHVDASAAALQLTDALLGLAIKYPAATEAFQAQQVGKQVAQAMWMVLDGRSAPSPDPVHDLAQRKCALEIACSALQHLNEEHDYQDEAMQATWEVLGEHVLAYPTQVLLQDEEPLFFHWAASCCRVLVMAILHSPPTQAHFAKQHYLLAAWQQLMATLQLLEEGANPDAERRASLEGCFYALTGLVTCLQEASKSSRPTLTAIQGGTVFRGCKLLVAALTARLCPPDQVPAGREALEHWSVHMRDSCMFFRSLLSRGSTWLLVAVSEDAAVQLISTLHGIMRVSADLFDMYKAKSAPADARLMTEAIRGTAGYIITTLTYFPDAASILRRCKDKGQSLRAAMNFRGVKSRLLKPEALKMLEGLLQASEQDTEAEATAQAAADALVQEEEAAAQRSAAAQQKKKLKKKAKQKRQWSCPSRLREGAA</sequence>
<accession>A0AAW1R9C1</accession>
<dbReference type="InterPro" id="IPR016024">
    <property type="entry name" value="ARM-type_fold"/>
</dbReference>
<feature type="compositionally biased region" description="Basic residues" evidence="12">
    <location>
        <begin position="1045"/>
        <end position="1057"/>
    </location>
</feature>
<feature type="domain" description="TAZ-type" evidence="13">
    <location>
        <begin position="1"/>
        <end position="82"/>
    </location>
</feature>
<comment type="caution">
    <text evidence="14">The sequence shown here is derived from an EMBL/GenBank/DDBJ whole genome shotgun (WGS) entry which is preliminary data.</text>
</comment>
<dbReference type="SUPFAM" id="SSF57933">
    <property type="entry name" value="TAZ domain"/>
    <property type="match status" value="1"/>
</dbReference>
<gene>
    <name evidence="14" type="ORF">WJX72_010635</name>
</gene>
<dbReference type="Gene3D" id="1.20.1020.10">
    <property type="entry name" value="TAZ domain"/>
    <property type="match status" value="1"/>
</dbReference>
<evidence type="ECO:0000256" key="10">
    <source>
        <dbReference type="ARBA" id="ARBA00023242"/>
    </source>
</evidence>
<keyword evidence="3" id="KW-0808">Transferase</keyword>
<evidence type="ECO:0000256" key="6">
    <source>
        <dbReference type="ARBA" id="ARBA00022833"/>
    </source>
</evidence>
<comment type="catalytic activity">
    <reaction evidence="11">
        <text>L-lysyl-[protein] + acetyl-CoA = N(6)-acetyl-L-lysyl-[protein] + CoA + H(+)</text>
        <dbReference type="Rhea" id="RHEA:45948"/>
        <dbReference type="Rhea" id="RHEA-COMP:9752"/>
        <dbReference type="Rhea" id="RHEA-COMP:10731"/>
        <dbReference type="ChEBI" id="CHEBI:15378"/>
        <dbReference type="ChEBI" id="CHEBI:29969"/>
        <dbReference type="ChEBI" id="CHEBI:57287"/>
        <dbReference type="ChEBI" id="CHEBI:57288"/>
        <dbReference type="ChEBI" id="CHEBI:61930"/>
        <dbReference type="EC" id="2.3.1.48"/>
    </reaction>
</comment>
<dbReference type="Pfam" id="PF02135">
    <property type="entry name" value="zf-TAZ"/>
    <property type="match status" value="1"/>
</dbReference>
<dbReference type="GO" id="GO:0005634">
    <property type="term" value="C:nucleus"/>
    <property type="evidence" value="ECO:0007669"/>
    <property type="project" value="UniProtKB-SubCell"/>
</dbReference>
<evidence type="ECO:0000313" key="14">
    <source>
        <dbReference type="EMBL" id="KAK9830259.1"/>
    </source>
</evidence>
<dbReference type="GO" id="GO:0045944">
    <property type="term" value="P:positive regulation of transcription by RNA polymerase II"/>
    <property type="evidence" value="ECO:0007669"/>
    <property type="project" value="TreeGrafter"/>
</dbReference>
<comment type="subcellular location">
    <subcellularLocation>
        <location evidence="1">Nucleus</location>
    </subcellularLocation>
</comment>
<dbReference type="InterPro" id="IPR013178">
    <property type="entry name" value="Histone_AcTrfase_Rtt109/CBP"/>
</dbReference>
<dbReference type="EMBL" id="JALJOR010000001">
    <property type="protein sequence ID" value="KAK9830259.1"/>
    <property type="molecule type" value="Genomic_DNA"/>
</dbReference>
<dbReference type="PANTHER" id="PTHR13808:SF1">
    <property type="entry name" value="HISTONE ACETYLTRANSFERASE"/>
    <property type="match status" value="1"/>
</dbReference>
<organism evidence="14 15">
    <name type="scientific">[Myrmecia] bisecta</name>
    <dbReference type="NCBI Taxonomy" id="41462"/>
    <lineage>
        <taxon>Eukaryota</taxon>
        <taxon>Viridiplantae</taxon>
        <taxon>Chlorophyta</taxon>
        <taxon>core chlorophytes</taxon>
        <taxon>Trebouxiophyceae</taxon>
        <taxon>Trebouxiales</taxon>
        <taxon>Trebouxiaceae</taxon>
        <taxon>Myrmecia</taxon>
    </lineage>
</organism>
<evidence type="ECO:0000256" key="7">
    <source>
        <dbReference type="ARBA" id="ARBA00022853"/>
    </source>
</evidence>